<evidence type="ECO:0000313" key="4">
    <source>
        <dbReference type="Proteomes" id="UP000054408"/>
    </source>
</evidence>
<gene>
    <name evidence="3" type="ORF">AMSG_00520</name>
</gene>
<dbReference type="GO" id="GO:0005829">
    <property type="term" value="C:cytosol"/>
    <property type="evidence" value="ECO:0007669"/>
    <property type="project" value="TreeGrafter"/>
</dbReference>
<accession>A0A0L0DBR3</accession>
<evidence type="ECO:0000313" key="3">
    <source>
        <dbReference type="EMBL" id="KNC48743.1"/>
    </source>
</evidence>
<dbReference type="RefSeq" id="XP_013762794.1">
    <property type="nucleotide sequence ID" value="XM_013907340.1"/>
</dbReference>
<protein>
    <submittedName>
        <fullName evidence="3">Ubiquitin carboxyl-terminal hydrolase</fullName>
    </submittedName>
</protein>
<dbReference type="InterPro" id="IPR028889">
    <property type="entry name" value="USP"/>
</dbReference>
<dbReference type="Gene3D" id="3.30.40.10">
    <property type="entry name" value="Zinc/RING finger domain, C3HC4 (zinc finger)"/>
    <property type="match status" value="1"/>
</dbReference>
<feature type="region of interest" description="Disordered" evidence="1">
    <location>
        <begin position="464"/>
        <end position="486"/>
    </location>
</feature>
<evidence type="ECO:0000259" key="2">
    <source>
        <dbReference type="PROSITE" id="PS50235"/>
    </source>
</evidence>
<evidence type="ECO:0000256" key="1">
    <source>
        <dbReference type="SAM" id="MobiDB-lite"/>
    </source>
</evidence>
<feature type="compositionally biased region" description="Polar residues" evidence="1">
    <location>
        <begin position="471"/>
        <end position="480"/>
    </location>
</feature>
<dbReference type="OMA" id="TEKHIHE"/>
<dbReference type="PROSITE" id="PS50235">
    <property type="entry name" value="USP_3"/>
    <property type="match status" value="1"/>
</dbReference>
<feature type="domain" description="USP" evidence="2">
    <location>
        <begin position="121"/>
        <end position="444"/>
    </location>
</feature>
<dbReference type="STRING" id="461836.A0A0L0DBR3"/>
<proteinExistence type="predicted"/>
<dbReference type="eggNOG" id="KOG1867">
    <property type="taxonomic scope" value="Eukaryota"/>
</dbReference>
<dbReference type="OrthoDB" id="47475at2759"/>
<reference evidence="3 4" key="1">
    <citation type="submission" date="2010-05" db="EMBL/GenBank/DDBJ databases">
        <title>The Genome Sequence of Thecamonas trahens ATCC 50062.</title>
        <authorList>
            <consortium name="The Broad Institute Genome Sequencing Platform"/>
            <person name="Russ C."/>
            <person name="Cuomo C."/>
            <person name="Shea T."/>
            <person name="Young S.K."/>
            <person name="Zeng Q."/>
            <person name="Koehrsen M."/>
            <person name="Haas B."/>
            <person name="Borodovsky M."/>
            <person name="Guigo R."/>
            <person name="Alvarado L."/>
            <person name="Berlin A."/>
            <person name="Bochicchio J."/>
            <person name="Borenstein D."/>
            <person name="Chapman S."/>
            <person name="Chen Z."/>
            <person name="Freedman E."/>
            <person name="Gellesch M."/>
            <person name="Goldberg J."/>
            <person name="Griggs A."/>
            <person name="Gujja S."/>
            <person name="Heilman E."/>
            <person name="Heiman D."/>
            <person name="Hepburn T."/>
            <person name="Howarth C."/>
            <person name="Jen D."/>
            <person name="Larson L."/>
            <person name="Mehta T."/>
            <person name="Park D."/>
            <person name="Pearson M."/>
            <person name="Roberts A."/>
            <person name="Saif S."/>
            <person name="Shenoy N."/>
            <person name="Sisk P."/>
            <person name="Stolte C."/>
            <person name="Sykes S."/>
            <person name="Thomson T."/>
            <person name="Walk T."/>
            <person name="White J."/>
            <person name="Yandava C."/>
            <person name="Burger G."/>
            <person name="Gray M.W."/>
            <person name="Holland P.W.H."/>
            <person name="King N."/>
            <person name="Lang F.B.F."/>
            <person name="Roger A.J."/>
            <person name="Ruiz-Trillo I."/>
            <person name="Lander E."/>
            <person name="Nusbaum C."/>
        </authorList>
    </citation>
    <scope>NUCLEOTIDE SEQUENCE [LARGE SCALE GENOMIC DNA]</scope>
    <source>
        <strain evidence="3 4">ATCC 50062</strain>
    </source>
</reference>
<dbReference type="Proteomes" id="UP000054408">
    <property type="component" value="Unassembled WGS sequence"/>
</dbReference>
<dbReference type="Gene3D" id="3.90.70.10">
    <property type="entry name" value="Cysteine proteinases"/>
    <property type="match status" value="1"/>
</dbReference>
<dbReference type="PROSITE" id="PS00972">
    <property type="entry name" value="USP_1"/>
    <property type="match status" value="1"/>
</dbReference>
<dbReference type="GO" id="GO:0004843">
    <property type="term" value="F:cysteine-type deubiquitinase activity"/>
    <property type="evidence" value="ECO:0007669"/>
    <property type="project" value="InterPro"/>
</dbReference>
<dbReference type="EMBL" id="GL349434">
    <property type="protein sequence ID" value="KNC48743.1"/>
    <property type="molecule type" value="Genomic_DNA"/>
</dbReference>
<organism evidence="3 4">
    <name type="scientific">Thecamonas trahens ATCC 50062</name>
    <dbReference type="NCBI Taxonomy" id="461836"/>
    <lineage>
        <taxon>Eukaryota</taxon>
        <taxon>Apusozoa</taxon>
        <taxon>Apusomonadida</taxon>
        <taxon>Apusomonadidae</taxon>
        <taxon>Thecamonas</taxon>
    </lineage>
</organism>
<dbReference type="InterPro" id="IPR038765">
    <property type="entry name" value="Papain-like_cys_pep_sf"/>
</dbReference>
<dbReference type="InterPro" id="IPR001394">
    <property type="entry name" value="Peptidase_C19_UCH"/>
</dbReference>
<sequence length="486" mass="52544">MSCSRAHAAAHAATHPDHSLAVVIDFDAVFCFACARFVYDNAIDAALAAGTLAARARIRSWAVPAAHLRVHSAEWLVSAEDMAAASQRVGVKRALGEPSSAEASEVDDVGMRIKKRRRGLRGLNNFGNSCFMSCVLQTLLHNPLLRAYFLSHLHDPTKCTVAKKRCLGCNMVSLFTQTLSGSSLPMNPSEFLHSIWVHSKYLAGYEQQDAHEFLISVLDGIHTHSRNQVPLPVASVPLPARPAPRCSCVVHSVFSGILSSKLVCLSCGASSPSYDPFVDVSLQISSEVKALEQCLLNFTSSERLSVELPCRACAPEGKRPFTKRLQFQELPLTLAIHLKRFESHGGTATGSSVKLSDFVSFPLVLDMAPYVARESQSAFAVVVHIGSIDAGHYIAYVRVPAPTVGAAAVPASQLWFRCDDAVVTLATVKEVLASEAYLLFYVKREIDYHDLGKTEIISASSSTPRAARSSVLSPTASSPRTFPPQA</sequence>
<dbReference type="GeneID" id="25560323"/>
<dbReference type="PANTHER" id="PTHR24006">
    <property type="entry name" value="UBIQUITIN CARBOXYL-TERMINAL HYDROLASE"/>
    <property type="match status" value="1"/>
</dbReference>
<dbReference type="InterPro" id="IPR013083">
    <property type="entry name" value="Znf_RING/FYVE/PHD"/>
</dbReference>
<dbReference type="InterPro" id="IPR018200">
    <property type="entry name" value="USP_CS"/>
</dbReference>
<keyword evidence="3" id="KW-0378">Hydrolase</keyword>
<dbReference type="SUPFAM" id="SSF54001">
    <property type="entry name" value="Cysteine proteinases"/>
    <property type="match status" value="1"/>
</dbReference>
<dbReference type="GO" id="GO:0016579">
    <property type="term" value="P:protein deubiquitination"/>
    <property type="evidence" value="ECO:0007669"/>
    <property type="project" value="InterPro"/>
</dbReference>
<keyword evidence="4" id="KW-1185">Reference proteome</keyword>
<dbReference type="AlphaFoldDB" id="A0A0L0DBR3"/>
<dbReference type="GO" id="GO:0005634">
    <property type="term" value="C:nucleus"/>
    <property type="evidence" value="ECO:0007669"/>
    <property type="project" value="TreeGrafter"/>
</dbReference>
<dbReference type="InterPro" id="IPR050164">
    <property type="entry name" value="Peptidase_C19"/>
</dbReference>
<name>A0A0L0DBR3_THETB</name>
<dbReference type="PANTHER" id="PTHR24006:SF937">
    <property type="entry name" value="UBIQUITIN CARBOXYL-TERMINAL HYDROLASE"/>
    <property type="match status" value="1"/>
</dbReference>
<dbReference type="Pfam" id="PF00443">
    <property type="entry name" value="UCH"/>
    <property type="match status" value="1"/>
</dbReference>